<dbReference type="Pfam" id="PF07798">
    <property type="entry name" value="CCDC90-like"/>
    <property type="match status" value="1"/>
</dbReference>
<keyword evidence="6" id="KW-0496">Mitochondrion</keyword>
<evidence type="ECO:0000256" key="5">
    <source>
        <dbReference type="ARBA" id="ARBA00023054"/>
    </source>
</evidence>
<comment type="subcellular location">
    <subcellularLocation>
        <location evidence="2">Membrane</location>
    </subcellularLocation>
    <subcellularLocation>
        <location evidence="1">Mitochondrion</location>
    </subcellularLocation>
</comment>
<keyword evidence="3" id="KW-0812">Transmembrane</keyword>
<organism evidence="8 9">
    <name type="scientific">Salix brachista</name>
    <dbReference type="NCBI Taxonomy" id="2182728"/>
    <lineage>
        <taxon>Eukaryota</taxon>
        <taxon>Viridiplantae</taxon>
        <taxon>Streptophyta</taxon>
        <taxon>Embryophyta</taxon>
        <taxon>Tracheophyta</taxon>
        <taxon>Spermatophyta</taxon>
        <taxon>Magnoliopsida</taxon>
        <taxon>eudicotyledons</taxon>
        <taxon>Gunneridae</taxon>
        <taxon>Pentapetalae</taxon>
        <taxon>rosids</taxon>
        <taxon>fabids</taxon>
        <taxon>Malpighiales</taxon>
        <taxon>Salicaceae</taxon>
        <taxon>Saliceae</taxon>
        <taxon>Salix</taxon>
    </lineage>
</organism>
<keyword evidence="4" id="KW-1133">Transmembrane helix</keyword>
<keyword evidence="5" id="KW-0175">Coiled coil</keyword>
<name>A0A5N5L535_9ROSI</name>
<accession>A0A5N5L535</accession>
<evidence type="ECO:0000256" key="3">
    <source>
        <dbReference type="ARBA" id="ARBA00022692"/>
    </source>
</evidence>
<sequence length="203" mass="22727">MEEKEKESSVIQLTDLKIEVLIHPLPQAAKDLHFADIRLEAHDVPSNQAEAIIAVMTGVLNDSLENVAHSFVSKAEIQKSEMIQHANLSKFKSEAQSSQEHHFFCDNISHSVITSFLQLGSDWRESRLLDSSWFISTDTREKTQSLISILPLLQWSFGSVVQFLEDKTILVAGATGFHGEDGKGATRWEELLRAPDAKSASRR</sequence>
<dbReference type="PANTHER" id="PTHR14360">
    <property type="entry name" value="PROTEIN FMP32, MITOCHONDRIAL"/>
    <property type="match status" value="1"/>
</dbReference>
<dbReference type="AlphaFoldDB" id="A0A5N5L535"/>
<comment type="caution">
    <text evidence="8">The sequence shown here is derived from an EMBL/GenBank/DDBJ whole genome shotgun (WGS) entry which is preliminary data.</text>
</comment>
<evidence type="ECO:0000313" key="8">
    <source>
        <dbReference type="EMBL" id="KAB5537863.1"/>
    </source>
</evidence>
<protein>
    <submittedName>
        <fullName evidence="8">Uncharacterized protein</fullName>
    </submittedName>
</protein>
<evidence type="ECO:0000256" key="1">
    <source>
        <dbReference type="ARBA" id="ARBA00004173"/>
    </source>
</evidence>
<keyword evidence="9" id="KW-1185">Reference proteome</keyword>
<evidence type="ECO:0000313" key="9">
    <source>
        <dbReference type="Proteomes" id="UP000326939"/>
    </source>
</evidence>
<dbReference type="InterPro" id="IPR024461">
    <property type="entry name" value="CCDC90-like"/>
</dbReference>
<dbReference type="Proteomes" id="UP000326939">
    <property type="component" value="Chromosome 10"/>
</dbReference>
<evidence type="ECO:0000256" key="4">
    <source>
        <dbReference type="ARBA" id="ARBA00022989"/>
    </source>
</evidence>
<evidence type="ECO:0000256" key="6">
    <source>
        <dbReference type="ARBA" id="ARBA00023128"/>
    </source>
</evidence>
<dbReference type="EMBL" id="VDCV01000010">
    <property type="protein sequence ID" value="KAB5537863.1"/>
    <property type="molecule type" value="Genomic_DNA"/>
</dbReference>
<gene>
    <name evidence="8" type="ORF">DKX38_015396</name>
</gene>
<dbReference type="GO" id="GO:0005739">
    <property type="term" value="C:mitochondrion"/>
    <property type="evidence" value="ECO:0007669"/>
    <property type="project" value="UniProtKB-SubCell"/>
</dbReference>
<dbReference type="Gene3D" id="1.20.5.340">
    <property type="match status" value="1"/>
</dbReference>
<dbReference type="GO" id="GO:0016020">
    <property type="term" value="C:membrane"/>
    <property type="evidence" value="ECO:0007669"/>
    <property type="project" value="UniProtKB-SubCell"/>
</dbReference>
<keyword evidence="7" id="KW-0472">Membrane</keyword>
<dbReference type="PANTHER" id="PTHR14360:SF1">
    <property type="entry name" value="PROTEIN FMP32, MITOCHONDRIAL"/>
    <property type="match status" value="1"/>
</dbReference>
<reference evidence="9" key="1">
    <citation type="journal article" date="2019" name="Gigascience">
        <title>De novo genome assembly of the endangered Acer yangbiense, a plant species with extremely small populations endemic to Yunnan Province, China.</title>
        <authorList>
            <person name="Yang J."/>
            <person name="Wariss H.M."/>
            <person name="Tao L."/>
            <person name="Zhang R."/>
            <person name="Yun Q."/>
            <person name="Hollingsworth P."/>
            <person name="Dao Z."/>
            <person name="Luo G."/>
            <person name="Guo H."/>
            <person name="Ma Y."/>
            <person name="Sun W."/>
        </authorList>
    </citation>
    <scope>NUCLEOTIDE SEQUENCE [LARGE SCALE GENOMIC DNA]</scope>
    <source>
        <strain evidence="9">cv. br00</strain>
    </source>
</reference>
<evidence type="ECO:0000256" key="2">
    <source>
        <dbReference type="ARBA" id="ARBA00004370"/>
    </source>
</evidence>
<evidence type="ECO:0000256" key="7">
    <source>
        <dbReference type="ARBA" id="ARBA00023136"/>
    </source>
</evidence>
<proteinExistence type="predicted"/>